<dbReference type="VEuPathDB" id="FungiDB:PYU1_G002249"/>
<dbReference type="AlphaFoldDB" id="K3WBB1"/>
<dbReference type="OMA" id="ACDIICE"/>
<organism evidence="1 2">
    <name type="scientific">Globisporangium ultimum (strain ATCC 200006 / CBS 805.95 / DAOM BR144)</name>
    <name type="common">Pythium ultimum</name>
    <dbReference type="NCBI Taxonomy" id="431595"/>
    <lineage>
        <taxon>Eukaryota</taxon>
        <taxon>Sar</taxon>
        <taxon>Stramenopiles</taxon>
        <taxon>Oomycota</taxon>
        <taxon>Peronosporomycetes</taxon>
        <taxon>Pythiales</taxon>
        <taxon>Pythiaceae</taxon>
        <taxon>Globisporangium</taxon>
    </lineage>
</organism>
<name>K3WBB1_GLOUD</name>
<evidence type="ECO:0000313" key="1">
    <source>
        <dbReference type="EnsemblProtists" id="PYU1_T002252"/>
    </source>
</evidence>
<dbReference type="SUPFAM" id="SSF53335">
    <property type="entry name" value="S-adenosyl-L-methionine-dependent methyltransferases"/>
    <property type="match status" value="1"/>
</dbReference>
<dbReference type="GO" id="GO:0005737">
    <property type="term" value="C:cytoplasm"/>
    <property type="evidence" value="ECO:0007669"/>
    <property type="project" value="TreeGrafter"/>
</dbReference>
<dbReference type="HOGENOM" id="CLU_058728_0_0_1"/>
<dbReference type="Pfam" id="PF10294">
    <property type="entry name" value="Methyltransf_16"/>
    <property type="match status" value="1"/>
</dbReference>
<evidence type="ECO:0000313" key="2">
    <source>
        <dbReference type="Proteomes" id="UP000019132"/>
    </source>
</evidence>
<evidence type="ECO:0008006" key="3">
    <source>
        <dbReference type="Google" id="ProtNLM"/>
    </source>
</evidence>
<dbReference type="InterPro" id="IPR019410">
    <property type="entry name" value="Methyltransf_16"/>
</dbReference>
<dbReference type="PANTHER" id="PTHR14614:SF165">
    <property type="entry name" value="FAM86 N-TERMINAL DOMAIN-CONTAINING PROTEIN"/>
    <property type="match status" value="1"/>
</dbReference>
<reference evidence="2" key="2">
    <citation type="submission" date="2010-04" db="EMBL/GenBank/DDBJ databases">
        <authorList>
            <person name="Buell R."/>
            <person name="Hamilton J."/>
            <person name="Hostetler J."/>
        </authorList>
    </citation>
    <scope>NUCLEOTIDE SEQUENCE [LARGE SCALE GENOMIC DNA]</scope>
    <source>
        <strain evidence="2">DAOM:BR144</strain>
    </source>
</reference>
<dbReference type="Proteomes" id="UP000019132">
    <property type="component" value="Unassembled WGS sequence"/>
</dbReference>
<reference evidence="1" key="3">
    <citation type="submission" date="2014-11" db="UniProtKB">
        <authorList>
            <consortium name="EnsemblProtists"/>
        </authorList>
    </citation>
    <scope>IDENTIFICATION</scope>
    <source>
        <strain evidence="1">DAOM BR144</strain>
    </source>
</reference>
<proteinExistence type="predicted"/>
<accession>K3WBB1</accession>
<reference evidence="2" key="1">
    <citation type="journal article" date="2010" name="Genome Biol.">
        <title>Genome sequence of the necrotrophic plant pathogen Pythium ultimum reveals original pathogenicity mechanisms and effector repertoire.</title>
        <authorList>
            <person name="Levesque C.A."/>
            <person name="Brouwer H."/>
            <person name="Cano L."/>
            <person name="Hamilton J.P."/>
            <person name="Holt C."/>
            <person name="Huitema E."/>
            <person name="Raffaele S."/>
            <person name="Robideau G.P."/>
            <person name="Thines M."/>
            <person name="Win J."/>
            <person name="Zerillo M.M."/>
            <person name="Beakes G.W."/>
            <person name="Boore J.L."/>
            <person name="Busam D."/>
            <person name="Dumas B."/>
            <person name="Ferriera S."/>
            <person name="Fuerstenberg S.I."/>
            <person name="Gachon C.M."/>
            <person name="Gaulin E."/>
            <person name="Govers F."/>
            <person name="Grenville-Briggs L."/>
            <person name="Horner N."/>
            <person name="Hostetler J."/>
            <person name="Jiang R.H."/>
            <person name="Johnson J."/>
            <person name="Krajaejun T."/>
            <person name="Lin H."/>
            <person name="Meijer H.J."/>
            <person name="Moore B."/>
            <person name="Morris P."/>
            <person name="Phuntmart V."/>
            <person name="Puiu D."/>
            <person name="Shetty J."/>
            <person name="Stajich J.E."/>
            <person name="Tripathy S."/>
            <person name="Wawra S."/>
            <person name="van West P."/>
            <person name="Whitty B.R."/>
            <person name="Coutinho P.M."/>
            <person name="Henrissat B."/>
            <person name="Martin F."/>
            <person name="Thomas P.D."/>
            <person name="Tyler B.M."/>
            <person name="De Vries R.P."/>
            <person name="Kamoun S."/>
            <person name="Yandell M."/>
            <person name="Tisserat N."/>
            <person name="Buell C.R."/>
        </authorList>
    </citation>
    <scope>NUCLEOTIDE SEQUENCE</scope>
    <source>
        <strain evidence="2">DAOM:BR144</strain>
    </source>
</reference>
<dbReference type="PANTHER" id="PTHR14614">
    <property type="entry name" value="HEPATOCELLULAR CARCINOMA-ASSOCIATED ANTIGEN"/>
    <property type="match status" value="1"/>
</dbReference>
<sequence>MSVLIRQVPTRMTGQPKTGYLLWGAAFVLARWVHVHRELFYDKSVLEVGSGLGLGGITAARYANRTILTDYQDDTCRALAYNVALNHAFVHEFDSQKPQVLVEHLDWDNMDTIKPEQKMDVIIACDIICEPSTAEGFLRVVRNRLAASGVAYLMNADSHSRFGVLHLHKLLAEASDLQYSITPVHDLADGHILLETVADAQELAYEFYEMRLVA</sequence>
<dbReference type="eggNOG" id="KOG2497">
    <property type="taxonomic scope" value="Eukaryota"/>
</dbReference>
<keyword evidence="2" id="KW-1185">Reference proteome</keyword>
<dbReference type="STRING" id="431595.K3WBB1"/>
<protein>
    <recommendedName>
        <fullName evidence="3">FAM86 N-terminal domain-containing protein</fullName>
    </recommendedName>
</protein>
<dbReference type="Gene3D" id="3.40.50.150">
    <property type="entry name" value="Vaccinia Virus protein VP39"/>
    <property type="match status" value="1"/>
</dbReference>
<dbReference type="InParanoid" id="K3WBB1"/>
<dbReference type="GO" id="GO:0005634">
    <property type="term" value="C:nucleus"/>
    <property type="evidence" value="ECO:0007669"/>
    <property type="project" value="TreeGrafter"/>
</dbReference>
<dbReference type="InterPro" id="IPR029063">
    <property type="entry name" value="SAM-dependent_MTases_sf"/>
</dbReference>
<dbReference type="EnsemblProtists" id="PYU1_T002252">
    <property type="protein sequence ID" value="PYU1_T002252"/>
    <property type="gene ID" value="PYU1_G002249"/>
</dbReference>